<reference evidence="5 6" key="1">
    <citation type="journal article" date="2015" name="Antonie Van Leeuwenhoek">
        <title>Oceanobacillus bengalensis sp. nov., a bacterium isolated from seawater of the Bay of Bengal.</title>
        <authorList>
            <person name="Yongchang O."/>
            <person name="Xiang W."/>
            <person name="Wang G."/>
        </authorList>
    </citation>
    <scope>NUCLEOTIDE SEQUENCE [LARGE SCALE GENOMIC DNA]</scope>
    <source>
        <strain evidence="5 6">MCCC 1K00260</strain>
    </source>
</reference>
<dbReference type="RefSeq" id="WP_121127742.1">
    <property type="nucleotide sequence ID" value="NZ_JBHUFK010000020.1"/>
</dbReference>
<evidence type="ECO:0000259" key="4">
    <source>
        <dbReference type="PROSITE" id="PS51084"/>
    </source>
</evidence>
<dbReference type="Gene3D" id="3.30.428.10">
    <property type="entry name" value="HIT-like"/>
    <property type="match status" value="1"/>
</dbReference>
<feature type="active site" description="Tele-AMP-histidine intermediate" evidence="1">
    <location>
        <position position="97"/>
    </location>
</feature>
<dbReference type="Pfam" id="PF01230">
    <property type="entry name" value="HIT"/>
    <property type="match status" value="1"/>
</dbReference>
<feature type="domain" description="HIT" evidence="4">
    <location>
        <begin position="5"/>
        <end position="110"/>
    </location>
</feature>
<dbReference type="PANTHER" id="PTHR46648">
    <property type="entry name" value="HIT FAMILY PROTEIN 1"/>
    <property type="match status" value="1"/>
</dbReference>
<dbReference type="EMBL" id="RBZO01000001">
    <property type="protein sequence ID" value="RKQ18727.1"/>
    <property type="molecule type" value="Genomic_DNA"/>
</dbReference>
<dbReference type="InterPro" id="IPR001310">
    <property type="entry name" value="Histidine_triad_HIT"/>
</dbReference>
<dbReference type="GO" id="GO:0003824">
    <property type="term" value="F:catalytic activity"/>
    <property type="evidence" value="ECO:0007669"/>
    <property type="project" value="InterPro"/>
</dbReference>
<dbReference type="InterPro" id="IPR036265">
    <property type="entry name" value="HIT-like_sf"/>
</dbReference>
<evidence type="ECO:0000313" key="6">
    <source>
        <dbReference type="Proteomes" id="UP000281813"/>
    </source>
</evidence>
<keyword evidence="6" id="KW-1185">Reference proteome</keyword>
<dbReference type="GO" id="GO:0009117">
    <property type="term" value="P:nucleotide metabolic process"/>
    <property type="evidence" value="ECO:0007669"/>
    <property type="project" value="TreeGrafter"/>
</dbReference>
<dbReference type="PROSITE" id="PS51084">
    <property type="entry name" value="HIT_2"/>
    <property type="match status" value="1"/>
</dbReference>
<comment type="caution">
    <text evidence="5">The sequence shown here is derived from an EMBL/GenBank/DDBJ whole genome shotgun (WGS) entry which is preliminary data.</text>
</comment>
<dbReference type="AlphaFoldDB" id="A0A494Z870"/>
<gene>
    <name evidence="5" type="ORF">D8M05_01045</name>
</gene>
<dbReference type="PRINTS" id="PR00332">
    <property type="entry name" value="HISTRIAD"/>
</dbReference>
<dbReference type="Proteomes" id="UP000281813">
    <property type="component" value="Unassembled WGS sequence"/>
</dbReference>
<dbReference type="SUPFAM" id="SSF54197">
    <property type="entry name" value="HIT-like"/>
    <property type="match status" value="1"/>
</dbReference>
<organism evidence="5 6">
    <name type="scientific">Oceanobacillus bengalensis</name>
    <dbReference type="NCBI Taxonomy" id="1435466"/>
    <lineage>
        <taxon>Bacteria</taxon>
        <taxon>Bacillati</taxon>
        <taxon>Bacillota</taxon>
        <taxon>Bacilli</taxon>
        <taxon>Bacillales</taxon>
        <taxon>Bacillaceae</taxon>
        <taxon>Oceanobacillus</taxon>
    </lineage>
</organism>
<evidence type="ECO:0000256" key="2">
    <source>
        <dbReference type="PIRSR" id="PIRSR601310-3"/>
    </source>
</evidence>
<evidence type="ECO:0000313" key="5">
    <source>
        <dbReference type="EMBL" id="RKQ18727.1"/>
    </source>
</evidence>
<feature type="short sequence motif" description="Histidine triad motif" evidence="2 3">
    <location>
        <begin position="95"/>
        <end position="99"/>
    </location>
</feature>
<dbReference type="InterPro" id="IPR011146">
    <property type="entry name" value="HIT-like"/>
</dbReference>
<protein>
    <submittedName>
        <fullName evidence="5">HIT family protein</fullName>
    </submittedName>
</protein>
<dbReference type="PANTHER" id="PTHR46648:SF1">
    <property type="entry name" value="ADENOSINE 5'-MONOPHOSPHORAMIDASE HNT1"/>
    <property type="match status" value="1"/>
</dbReference>
<evidence type="ECO:0000256" key="1">
    <source>
        <dbReference type="PIRSR" id="PIRSR601310-1"/>
    </source>
</evidence>
<evidence type="ECO:0000256" key="3">
    <source>
        <dbReference type="PROSITE-ProRule" id="PRU00464"/>
    </source>
</evidence>
<name>A0A494Z870_9BACI</name>
<dbReference type="OrthoDB" id="9784774at2"/>
<proteinExistence type="predicted"/>
<accession>A0A494Z870</accession>
<sequence>MKSCIFCQIISGESEAHIVYENNLVCAFLDKYPINKGHILVVPKKHDQEFNAVDQEALTAIIHTAQKIAIVLENVLKTDGITIMQNNGIFKDVEHYHMHIVPRFKDDGFAWIEPDVSVSETELSEIKTRIVEKVDSFR</sequence>